<proteinExistence type="predicted"/>
<dbReference type="VEuPathDB" id="TrichDB:TVAGG3_0360620"/>
<dbReference type="SMR" id="A2FIK6"/>
<reference evidence="1" key="1">
    <citation type="submission" date="2006-10" db="EMBL/GenBank/DDBJ databases">
        <authorList>
            <person name="Amadeo P."/>
            <person name="Zhao Q."/>
            <person name="Wortman J."/>
            <person name="Fraser-Liggett C."/>
            <person name="Carlton J."/>
        </authorList>
    </citation>
    <scope>NUCLEOTIDE SEQUENCE</scope>
    <source>
        <strain evidence="1">G3</strain>
    </source>
</reference>
<dbReference type="PANTHER" id="PTHR24164:SF4">
    <property type="entry name" value="RELA-ASSOCIATED INHIBITOR"/>
    <property type="match status" value="1"/>
</dbReference>
<dbReference type="KEGG" id="tva:4753001"/>
<dbReference type="InterPro" id="IPR036770">
    <property type="entry name" value="Ankyrin_rpt-contain_sf"/>
</dbReference>
<dbReference type="PANTHER" id="PTHR24164">
    <property type="entry name" value="RELA-ASSOCIATED INHIBITOR"/>
    <property type="match status" value="1"/>
</dbReference>
<dbReference type="RefSeq" id="XP_001308185.1">
    <property type="nucleotide sequence ID" value="XM_001308184.1"/>
</dbReference>
<organism evidence="1 2">
    <name type="scientific">Trichomonas vaginalis (strain ATCC PRA-98 / G3)</name>
    <dbReference type="NCBI Taxonomy" id="412133"/>
    <lineage>
        <taxon>Eukaryota</taxon>
        <taxon>Metamonada</taxon>
        <taxon>Parabasalia</taxon>
        <taxon>Trichomonadida</taxon>
        <taxon>Trichomonadidae</taxon>
        <taxon>Trichomonas</taxon>
    </lineage>
</organism>
<dbReference type="InterPro" id="IPR028320">
    <property type="entry name" value="iASPP"/>
</dbReference>
<dbReference type="Pfam" id="PF12796">
    <property type="entry name" value="Ank_2"/>
    <property type="match status" value="1"/>
</dbReference>
<name>A2FIK6_TRIV3</name>
<dbReference type="Gene3D" id="1.25.40.20">
    <property type="entry name" value="Ankyrin repeat-containing domain"/>
    <property type="match status" value="1"/>
</dbReference>
<dbReference type="InParanoid" id="A2FIK6"/>
<dbReference type="InterPro" id="IPR002110">
    <property type="entry name" value="Ankyrin_rpt"/>
</dbReference>
<protein>
    <submittedName>
        <fullName evidence="1">Uncharacterized protein</fullName>
    </submittedName>
</protein>
<reference evidence="1" key="2">
    <citation type="journal article" date="2007" name="Science">
        <title>Draft genome sequence of the sexually transmitted pathogen Trichomonas vaginalis.</title>
        <authorList>
            <person name="Carlton J.M."/>
            <person name="Hirt R.P."/>
            <person name="Silva J.C."/>
            <person name="Delcher A.L."/>
            <person name="Schatz M."/>
            <person name="Zhao Q."/>
            <person name="Wortman J.R."/>
            <person name="Bidwell S.L."/>
            <person name="Alsmark U.C.M."/>
            <person name="Besteiro S."/>
            <person name="Sicheritz-Ponten T."/>
            <person name="Noel C.J."/>
            <person name="Dacks J.B."/>
            <person name="Foster P.G."/>
            <person name="Simillion C."/>
            <person name="Van de Peer Y."/>
            <person name="Miranda-Saavedra D."/>
            <person name="Barton G.J."/>
            <person name="Westrop G.D."/>
            <person name="Mueller S."/>
            <person name="Dessi D."/>
            <person name="Fiori P.L."/>
            <person name="Ren Q."/>
            <person name="Paulsen I."/>
            <person name="Zhang H."/>
            <person name="Bastida-Corcuera F.D."/>
            <person name="Simoes-Barbosa A."/>
            <person name="Brown M.T."/>
            <person name="Hayes R.D."/>
            <person name="Mukherjee M."/>
            <person name="Okumura C.Y."/>
            <person name="Schneider R."/>
            <person name="Smith A.J."/>
            <person name="Vanacova S."/>
            <person name="Villalvazo M."/>
            <person name="Haas B.J."/>
            <person name="Pertea M."/>
            <person name="Feldblyum T.V."/>
            <person name="Utterback T.R."/>
            <person name="Shu C.L."/>
            <person name="Osoegawa K."/>
            <person name="de Jong P.J."/>
            <person name="Hrdy I."/>
            <person name="Horvathova L."/>
            <person name="Zubacova Z."/>
            <person name="Dolezal P."/>
            <person name="Malik S.B."/>
            <person name="Logsdon J.M. Jr."/>
            <person name="Henze K."/>
            <person name="Gupta A."/>
            <person name="Wang C.C."/>
            <person name="Dunne R.L."/>
            <person name="Upcroft J.A."/>
            <person name="Upcroft P."/>
            <person name="White O."/>
            <person name="Salzberg S.L."/>
            <person name="Tang P."/>
            <person name="Chiu C.-H."/>
            <person name="Lee Y.-S."/>
            <person name="Embley T.M."/>
            <person name="Coombs G.H."/>
            <person name="Mottram J.C."/>
            <person name="Tachezy J."/>
            <person name="Fraser-Liggett C.M."/>
            <person name="Johnson P.J."/>
        </authorList>
    </citation>
    <scope>NUCLEOTIDE SEQUENCE [LARGE SCALE GENOMIC DNA]</scope>
    <source>
        <strain evidence="1">G3</strain>
    </source>
</reference>
<sequence>MNFHHAALISSKVLERSYLDTSADHVEFDCVVLNDKSYELFEKYITGEVINEEISPNVSIDLYSIGMAIGNEFLIKPYLSTLENLQLSIETLPKFFEYSRVTGNHDKLLDFVCKNFYNIDKTFLAQEVSKLGFEFAERMITSDNLTISSEEELAEFILNLAKELNESINLLKYVKTAFIPLTVVDKIIKESRELGLNESDSPALLSFLSEFFENSKQNLPRKSDRELPSNISYIARKEYDDVVNENKVLTAKITKMDNELQELVADLQMSTEFELSKQKILFDRRLSGIKSILTEPLFQSSHRNLDKLKAFQKNSADFNSIYNCFEDFCKKNDTKAILFGVLANFNETRSAQGNNIILEAATRNNHVLAAALVNCSADPICQNSAGDTILHIFVRNGNIEAVKNFVGVMDVNSVNLKKETPLSIAIASNNQVMIDIVSQHDHSMR</sequence>
<dbReference type="VEuPathDB" id="TrichDB:TVAG_149730"/>
<dbReference type="EMBL" id="DS113815">
    <property type="protein sequence ID" value="EAX95255.1"/>
    <property type="molecule type" value="Genomic_DNA"/>
</dbReference>
<dbReference type="AlphaFoldDB" id="A2FIK6"/>
<accession>A2FIK6</accession>
<gene>
    <name evidence="1" type="ORF">TVAG_149730</name>
</gene>
<dbReference type="Proteomes" id="UP000001542">
    <property type="component" value="Unassembled WGS sequence"/>
</dbReference>
<dbReference type="SUPFAM" id="SSF48403">
    <property type="entry name" value="Ankyrin repeat"/>
    <property type="match status" value="1"/>
</dbReference>
<keyword evidence="2" id="KW-1185">Reference proteome</keyword>
<dbReference type="GO" id="GO:0006355">
    <property type="term" value="P:regulation of DNA-templated transcription"/>
    <property type="evidence" value="ECO:0007669"/>
    <property type="project" value="InterPro"/>
</dbReference>
<evidence type="ECO:0000313" key="2">
    <source>
        <dbReference type="Proteomes" id="UP000001542"/>
    </source>
</evidence>
<evidence type="ECO:0000313" key="1">
    <source>
        <dbReference type="EMBL" id="EAX95255.1"/>
    </source>
</evidence>